<evidence type="ECO:0000313" key="1">
    <source>
        <dbReference type="EMBL" id="NAW67202.1"/>
    </source>
</evidence>
<gene>
    <name evidence="1" type="ORF">CAG72_18565</name>
</gene>
<dbReference type="CDD" id="cd06974">
    <property type="entry name" value="TerD_like"/>
    <property type="match status" value="1"/>
</dbReference>
<protein>
    <submittedName>
        <fullName evidence="1">TerD family protein</fullName>
    </submittedName>
</protein>
<sequence>MAINLEKNSTISLTKSASVELKKLTLGLGWNPVKPTGFFGAIFGASDIDLDASCVLLNETGEVLDTVFFQKLKSKCKSVQHQGDNRTGEGDGDDEQIKINLEKLPKNVSYMALTVNSFRGQPFSKVEQAYCRVMDQTQAELCRFTLSEQGNHTGIYIALLSRQNNEWHFSAKGQPVHGTNVNDMLPTICSSL</sequence>
<dbReference type="InterPro" id="IPR051324">
    <property type="entry name" value="Stress/Tellurium_Resist"/>
</dbReference>
<dbReference type="OrthoDB" id="570928at2"/>
<evidence type="ECO:0000313" key="2">
    <source>
        <dbReference type="Proteomes" id="UP000465712"/>
    </source>
</evidence>
<accession>A0A7X4XWV8</accession>
<proteinExistence type="predicted"/>
<reference evidence="1 2" key="1">
    <citation type="submission" date="2017-05" db="EMBL/GenBank/DDBJ databases">
        <title>High clonality and local adaptation shapes Vibrionaceae linages within an endangered oasis.</title>
        <authorList>
            <person name="Vazquez-Rosas-Landa M."/>
        </authorList>
    </citation>
    <scope>NUCLEOTIDE SEQUENCE [LARGE SCALE GENOMIC DNA]</scope>
    <source>
        <strain evidence="1 2">P46_P4S1P180</strain>
    </source>
</reference>
<name>A0A7X4XWV8_9GAMM</name>
<dbReference type="EMBL" id="WXWW01000264">
    <property type="protein sequence ID" value="NAW67202.1"/>
    <property type="molecule type" value="Genomic_DNA"/>
</dbReference>
<organism evidence="1 2">
    <name type="scientific">Photobacterium halotolerans</name>
    <dbReference type="NCBI Taxonomy" id="265726"/>
    <lineage>
        <taxon>Bacteria</taxon>
        <taxon>Pseudomonadati</taxon>
        <taxon>Pseudomonadota</taxon>
        <taxon>Gammaproteobacteria</taxon>
        <taxon>Vibrionales</taxon>
        <taxon>Vibrionaceae</taxon>
        <taxon>Photobacterium</taxon>
    </lineage>
</organism>
<comment type="caution">
    <text evidence="1">The sequence shown here is derived from an EMBL/GenBank/DDBJ whole genome shotgun (WGS) entry which is preliminary data.</text>
</comment>
<dbReference type="Pfam" id="PF02342">
    <property type="entry name" value="TerD"/>
    <property type="match status" value="1"/>
</dbReference>
<dbReference type="Gene3D" id="2.60.60.30">
    <property type="entry name" value="sav2460 like domains"/>
    <property type="match status" value="1"/>
</dbReference>
<dbReference type="AlphaFoldDB" id="A0A7X4XWV8"/>
<dbReference type="PANTHER" id="PTHR32097:SF17">
    <property type="entry name" value="CAMP-BINDING PROTEIN 1-RELATED"/>
    <property type="match status" value="1"/>
</dbReference>
<dbReference type="Proteomes" id="UP000465712">
    <property type="component" value="Unassembled WGS sequence"/>
</dbReference>
<dbReference type="InterPro" id="IPR003325">
    <property type="entry name" value="TerD"/>
</dbReference>
<dbReference type="RefSeq" id="WP_161446569.1">
    <property type="nucleotide sequence ID" value="NZ_WXWU01000065.1"/>
</dbReference>
<dbReference type="PANTHER" id="PTHR32097">
    <property type="entry name" value="CAMP-BINDING PROTEIN 1-RELATED"/>
    <property type="match status" value="1"/>
</dbReference>